<keyword evidence="2" id="KW-1185">Reference proteome</keyword>
<dbReference type="STRING" id="930152.SAMN05216565_103378"/>
<name>A0A1H0TAA3_9BACI</name>
<dbReference type="OrthoDB" id="2436979at2"/>
<sequence length="201" mass="23697">MLKKQIEAYVNLKIDTEGKGHPFELFKEEFNYVNKYNLLPNNDVNLNEIDSSSRFDDAYIERCDKETENVINEENSSFLDHPITYLKEHKNEFIYLESSWFDLIGVDAISIEQDDVFGNYDVMLGLKLQKKMENELKKQLLLLMQEDESSFDVIFSHDDGLWNVNFSLNDIKGFNEEMSIKDAYNLIYSSIFNLVEEIEKR</sequence>
<protein>
    <recommendedName>
        <fullName evidence="3">Branched-chain amino acid aminotransferase</fullName>
    </recommendedName>
</protein>
<evidence type="ECO:0000313" key="2">
    <source>
        <dbReference type="Proteomes" id="UP000199159"/>
    </source>
</evidence>
<gene>
    <name evidence="1" type="ORF">SAMN05216565_103378</name>
</gene>
<evidence type="ECO:0000313" key="1">
    <source>
        <dbReference type="EMBL" id="SDP50972.1"/>
    </source>
</evidence>
<accession>A0A1H0TAA3</accession>
<organism evidence="1 2">
    <name type="scientific">Litchfieldia salsa</name>
    <dbReference type="NCBI Taxonomy" id="930152"/>
    <lineage>
        <taxon>Bacteria</taxon>
        <taxon>Bacillati</taxon>
        <taxon>Bacillota</taxon>
        <taxon>Bacilli</taxon>
        <taxon>Bacillales</taxon>
        <taxon>Bacillaceae</taxon>
        <taxon>Litchfieldia</taxon>
    </lineage>
</organism>
<proteinExistence type="predicted"/>
<reference evidence="2" key="1">
    <citation type="submission" date="2016-10" db="EMBL/GenBank/DDBJ databases">
        <authorList>
            <person name="Varghese N."/>
            <person name="Submissions S."/>
        </authorList>
    </citation>
    <scope>NUCLEOTIDE SEQUENCE [LARGE SCALE GENOMIC DNA]</scope>
    <source>
        <strain evidence="2">IBRC-M10078</strain>
    </source>
</reference>
<dbReference type="Proteomes" id="UP000199159">
    <property type="component" value="Unassembled WGS sequence"/>
</dbReference>
<dbReference type="RefSeq" id="WP_090852296.1">
    <property type="nucleotide sequence ID" value="NZ_FNJU01000003.1"/>
</dbReference>
<dbReference type="EMBL" id="FNJU01000003">
    <property type="protein sequence ID" value="SDP50972.1"/>
    <property type="molecule type" value="Genomic_DNA"/>
</dbReference>
<dbReference type="AlphaFoldDB" id="A0A1H0TAA3"/>
<evidence type="ECO:0008006" key="3">
    <source>
        <dbReference type="Google" id="ProtNLM"/>
    </source>
</evidence>